<feature type="compositionally biased region" description="Basic and acidic residues" evidence="1">
    <location>
        <begin position="159"/>
        <end position="168"/>
    </location>
</feature>
<reference evidence="2" key="1">
    <citation type="submission" date="2015-12" db="EMBL/GenBank/DDBJ databases">
        <title>Update maize B73 reference genome by single molecule sequencing technologies.</title>
        <authorList>
            <consortium name="Maize Genome Sequencing Project"/>
            <person name="Ware D."/>
        </authorList>
    </citation>
    <scope>NUCLEOTIDE SEQUENCE</scope>
    <source>
        <tissue evidence="2">Seedling</tissue>
    </source>
</reference>
<evidence type="ECO:0000313" key="2">
    <source>
        <dbReference type="EMBL" id="AQK42918.1"/>
    </source>
</evidence>
<feature type="region of interest" description="Disordered" evidence="1">
    <location>
        <begin position="97"/>
        <end position="137"/>
    </location>
</feature>
<protein>
    <submittedName>
        <fullName evidence="2">Uncharacterized protein</fullName>
    </submittedName>
</protein>
<dbReference type="AlphaFoldDB" id="A0A1D6J4N4"/>
<dbReference type="InParanoid" id="A0A1D6J4N4"/>
<feature type="compositionally biased region" description="Polar residues" evidence="1">
    <location>
        <begin position="169"/>
        <end position="180"/>
    </location>
</feature>
<gene>
    <name evidence="2" type="ORF">ZEAMMB73_Zm00001d025090</name>
</gene>
<feature type="region of interest" description="Disordered" evidence="1">
    <location>
        <begin position="157"/>
        <end position="186"/>
    </location>
</feature>
<feature type="compositionally biased region" description="Polar residues" evidence="1">
    <location>
        <begin position="110"/>
        <end position="128"/>
    </location>
</feature>
<dbReference type="EMBL" id="CM000786">
    <property type="protein sequence ID" value="AQK42918.1"/>
    <property type="molecule type" value="Genomic_DNA"/>
</dbReference>
<sequence length="313" mass="34329">MDEIQLVHTDYDLEFQLLLAYYEEKSKSVADAIKRTSQNEELGAVAKVWSSWVESAFAAASGVRVTVAVQLEPKTGLALATTDGACFHVFLLSSASDRASPAPAPRLASGNSYWDTSKQSKPKSMQQDKNNKYPCWGAWRGERRNGRGRETIAMASCEKSTRPHDVSAHHSTSHGGSRWQQLGGKAAERVPPFAPIGEEAATRTRARGPGGSRVVHAEAAVVFLLLIAGAGWGGGGRERERDYLELWSAGGEYRWPDERGKKQCSYELGPSYEISRLRFLALKVTLPNPLCLCVHSDYKYKSFSLSLSDLGFG</sequence>
<evidence type="ECO:0000256" key="1">
    <source>
        <dbReference type="SAM" id="MobiDB-lite"/>
    </source>
</evidence>
<name>A0A1D6J4N4_MAIZE</name>
<dbReference type="SMR" id="A0A1D6J4N4"/>
<proteinExistence type="predicted"/>
<feature type="compositionally biased region" description="Low complexity" evidence="1">
    <location>
        <begin position="97"/>
        <end position="109"/>
    </location>
</feature>
<accession>A0A1D6J4N4</accession>
<organism evidence="2">
    <name type="scientific">Zea mays</name>
    <name type="common">Maize</name>
    <dbReference type="NCBI Taxonomy" id="4577"/>
    <lineage>
        <taxon>Eukaryota</taxon>
        <taxon>Viridiplantae</taxon>
        <taxon>Streptophyta</taxon>
        <taxon>Embryophyta</taxon>
        <taxon>Tracheophyta</taxon>
        <taxon>Spermatophyta</taxon>
        <taxon>Magnoliopsida</taxon>
        <taxon>Liliopsida</taxon>
        <taxon>Poales</taxon>
        <taxon>Poaceae</taxon>
        <taxon>PACMAD clade</taxon>
        <taxon>Panicoideae</taxon>
        <taxon>Andropogonodae</taxon>
        <taxon>Andropogoneae</taxon>
        <taxon>Tripsacinae</taxon>
        <taxon>Zea</taxon>
    </lineage>
</organism>
<dbReference type="IntAct" id="A0A1D6J4N4">
    <property type="interactions" value="1"/>
</dbReference>